<dbReference type="AlphaFoldDB" id="A0A0C3HLF3"/>
<sequence length="79" mass="8888">MGVSRYAEERGEGSRSNEGQGTGRRLVGRSSTLTSHRIPQCAKNRLIWRTDLPTYVDISDSCSLTPAHMFDIVRSYDQI</sequence>
<dbReference type="HOGENOM" id="CLU_2606640_0_0_1"/>
<dbReference type="Proteomes" id="UP000054321">
    <property type="component" value="Unassembled WGS sequence"/>
</dbReference>
<keyword evidence="3" id="KW-1185">Reference proteome</keyword>
<feature type="compositionally biased region" description="Basic and acidic residues" evidence="1">
    <location>
        <begin position="1"/>
        <end position="15"/>
    </location>
</feature>
<evidence type="ECO:0000313" key="3">
    <source>
        <dbReference type="Proteomes" id="UP000054321"/>
    </source>
</evidence>
<protein>
    <submittedName>
        <fullName evidence="2">Uncharacterized protein</fullName>
    </submittedName>
</protein>
<dbReference type="EMBL" id="KN832873">
    <property type="protein sequence ID" value="KIN03860.1"/>
    <property type="molecule type" value="Genomic_DNA"/>
</dbReference>
<gene>
    <name evidence="2" type="ORF">OIDMADRAFT_18064</name>
</gene>
<organism evidence="2 3">
    <name type="scientific">Oidiodendron maius (strain Zn)</name>
    <dbReference type="NCBI Taxonomy" id="913774"/>
    <lineage>
        <taxon>Eukaryota</taxon>
        <taxon>Fungi</taxon>
        <taxon>Dikarya</taxon>
        <taxon>Ascomycota</taxon>
        <taxon>Pezizomycotina</taxon>
        <taxon>Leotiomycetes</taxon>
        <taxon>Leotiomycetes incertae sedis</taxon>
        <taxon>Myxotrichaceae</taxon>
        <taxon>Oidiodendron</taxon>
    </lineage>
</organism>
<proteinExistence type="predicted"/>
<reference evidence="3" key="2">
    <citation type="submission" date="2015-01" db="EMBL/GenBank/DDBJ databases">
        <title>Evolutionary Origins and Diversification of the Mycorrhizal Mutualists.</title>
        <authorList>
            <consortium name="DOE Joint Genome Institute"/>
            <consortium name="Mycorrhizal Genomics Consortium"/>
            <person name="Kohler A."/>
            <person name="Kuo A."/>
            <person name="Nagy L.G."/>
            <person name="Floudas D."/>
            <person name="Copeland A."/>
            <person name="Barry K.W."/>
            <person name="Cichocki N."/>
            <person name="Veneault-Fourrey C."/>
            <person name="LaButti K."/>
            <person name="Lindquist E.A."/>
            <person name="Lipzen A."/>
            <person name="Lundell T."/>
            <person name="Morin E."/>
            <person name="Murat C."/>
            <person name="Riley R."/>
            <person name="Ohm R."/>
            <person name="Sun H."/>
            <person name="Tunlid A."/>
            <person name="Henrissat B."/>
            <person name="Grigoriev I.V."/>
            <person name="Hibbett D.S."/>
            <person name="Martin F."/>
        </authorList>
    </citation>
    <scope>NUCLEOTIDE SEQUENCE [LARGE SCALE GENOMIC DNA]</scope>
    <source>
        <strain evidence="3">Zn</strain>
    </source>
</reference>
<name>A0A0C3HLF3_OIDMZ</name>
<evidence type="ECO:0000313" key="2">
    <source>
        <dbReference type="EMBL" id="KIN03860.1"/>
    </source>
</evidence>
<accession>A0A0C3HLF3</accession>
<feature type="region of interest" description="Disordered" evidence="1">
    <location>
        <begin position="1"/>
        <end position="32"/>
    </location>
</feature>
<evidence type="ECO:0000256" key="1">
    <source>
        <dbReference type="SAM" id="MobiDB-lite"/>
    </source>
</evidence>
<reference evidence="2 3" key="1">
    <citation type="submission" date="2014-04" db="EMBL/GenBank/DDBJ databases">
        <authorList>
            <consortium name="DOE Joint Genome Institute"/>
            <person name="Kuo A."/>
            <person name="Martino E."/>
            <person name="Perotto S."/>
            <person name="Kohler A."/>
            <person name="Nagy L.G."/>
            <person name="Floudas D."/>
            <person name="Copeland A."/>
            <person name="Barry K.W."/>
            <person name="Cichocki N."/>
            <person name="Veneault-Fourrey C."/>
            <person name="LaButti K."/>
            <person name="Lindquist E.A."/>
            <person name="Lipzen A."/>
            <person name="Lundell T."/>
            <person name="Morin E."/>
            <person name="Murat C."/>
            <person name="Sun H."/>
            <person name="Tunlid A."/>
            <person name="Henrissat B."/>
            <person name="Grigoriev I.V."/>
            <person name="Hibbett D.S."/>
            <person name="Martin F."/>
            <person name="Nordberg H.P."/>
            <person name="Cantor M.N."/>
            <person name="Hua S.X."/>
        </authorList>
    </citation>
    <scope>NUCLEOTIDE SEQUENCE [LARGE SCALE GENOMIC DNA]</scope>
    <source>
        <strain evidence="2 3">Zn</strain>
    </source>
</reference>
<dbReference type="InParanoid" id="A0A0C3HLF3"/>